<feature type="chain" id="PRO_5040263272" evidence="1">
    <location>
        <begin position="19"/>
        <end position="195"/>
    </location>
</feature>
<sequence length="195" mass="21485">MKAAIALLSLVAIAQASALTKNYCRSTRKTYTAQYDDLPFIETGSNPLPNPYRYLTYTAFQIEQYDGFIPPTSGNQWTMAFGGSGNISLFDPSPKTSFQLESFSFSCVAGVPQPECAISIWGTKASGSVIKRTIRYPRLDPGHALEDFKMNKTAFGLLWRDLKSIRFSIARADNGGDMFGGLALDDVKYTITTKC</sequence>
<name>A0A9P4NAC4_9PLEO</name>
<dbReference type="Proteomes" id="UP000800093">
    <property type="component" value="Unassembled WGS sequence"/>
</dbReference>
<dbReference type="OrthoDB" id="3861746at2759"/>
<reference evidence="3" key="1">
    <citation type="journal article" date="2020" name="Stud. Mycol.">
        <title>101 Dothideomycetes genomes: A test case for predicting lifestyles and emergence of pathogens.</title>
        <authorList>
            <person name="Haridas S."/>
            <person name="Albert R."/>
            <person name="Binder M."/>
            <person name="Bloem J."/>
            <person name="LaButti K."/>
            <person name="Salamov A."/>
            <person name="Andreopoulos B."/>
            <person name="Baker S."/>
            <person name="Barry K."/>
            <person name="Bills G."/>
            <person name="Bluhm B."/>
            <person name="Cannon C."/>
            <person name="Castanera R."/>
            <person name="Culley D."/>
            <person name="Daum C."/>
            <person name="Ezra D."/>
            <person name="Gonzalez J."/>
            <person name="Henrissat B."/>
            <person name="Kuo A."/>
            <person name="Liang C."/>
            <person name="Lipzen A."/>
            <person name="Lutzoni F."/>
            <person name="Magnuson J."/>
            <person name="Mondo S."/>
            <person name="Nolan M."/>
            <person name="Ohm R."/>
            <person name="Pangilinan J."/>
            <person name="Park H.-J."/>
            <person name="Ramirez L."/>
            <person name="Alfaro M."/>
            <person name="Sun H."/>
            <person name="Tritt A."/>
            <person name="Yoshinaga Y."/>
            <person name="Zwiers L.-H."/>
            <person name="Turgeon B."/>
            <person name="Goodwin S."/>
            <person name="Spatafora J."/>
            <person name="Crous P."/>
            <person name="Grigoriev I."/>
        </authorList>
    </citation>
    <scope>NUCLEOTIDE SEQUENCE [LARGE SCALE GENOMIC DNA]</scope>
    <source>
        <strain evidence="3">CBS 304.66</strain>
    </source>
</reference>
<evidence type="ECO:0000256" key="1">
    <source>
        <dbReference type="SAM" id="SignalP"/>
    </source>
</evidence>
<keyword evidence="1" id="KW-0732">Signal</keyword>
<proteinExistence type="predicted"/>
<feature type="signal peptide" evidence="1">
    <location>
        <begin position="1"/>
        <end position="18"/>
    </location>
</feature>
<accession>A0A9P4NAC4</accession>
<keyword evidence="3" id="KW-1185">Reference proteome</keyword>
<protein>
    <submittedName>
        <fullName evidence="2">Uncharacterized protein</fullName>
    </submittedName>
</protein>
<evidence type="ECO:0000313" key="3">
    <source>
        <dbReference type="Proteomes" id="UP000800093"/>
    </source>
</evidence>
<gene>
    <name evidence="2" type="ORF">CC78DRAFT_564775</name>
</gene>
<dbReference type="EMBL" id="ML986582">
    <property type="protein sequence ID" value="KAF2269521.1"/>
    <property type="molecule type" value="Genomic_DNA"/>
</dbReference>
<organism evidence="2 3">
    <name type="scientific">Lojkania enalia</name>
    <dbReference type="NCBI Taxonomy" id="147567"/>
    <lineage>
        <taxon>Eukaryota</taxon>
        <taxon>Fungi</taxon>
        <taxon>Dikarya</taxon>
        <taxon>Ascomycota</taxon>
        <taxon>Pezizomycotina</taxon>
        <taxon>Dothideomycetes</taxon>
        <taxon>Pleosporomycetidae</taxon>
        <taxon>Pleosporales</taxon>
        <taxon>Pleosporales incertae sedis</taxon>
        <taxon>Lojkania</taxon>
    </lineage>
</organism>
<dbReference type="AlphaFoldDB" id="A0A9P4NAC4"/>
<evidence type="ECO:0000313" key="2">
    <source>
        <dbReference type="EMBL" id="KAF2269521.1"/>
    </source>
</evidence>
<comment type="caution">
    <text evidence="2">The sequence shown here is derived from an EMBL/GenBank/DDBJ whole genome shotgun (WGS) entry which is preliminary data.</text>
</comment>